<gene>
    <name evidence="4" type="ORF">DDE18_10140</name>
</gene>
<sequence length="299" mass="32308">MATSPHDVLIRPATDADLPAMARLTASAYYEVDARTFQRSWPDPAPRAPERDAHWIRRTAHTLRTDPGGCWVAELDGEVVGCAVSRVRELMWILASYAVRPGLQGRGIGLQLLAAAMHHGRGCLRGMLASSADPAAARRYRLAGFTLHPQMLLTGTVERDRIPVTDRVRVGSAGDFDLMDSVDRQTRGAAHGSDHQLLLDQFRLLVVDRTTGQGYAYVDESGSPALVAATNRRTASALLWEALASSPPGGTVDVNHVTAVNEWAIDVGLEAGLALHQSGYLALRGMKPPAPYIHHGSML</sequence>
<keyword evidence="2" id="KW-0012">Acyltransferase</keyword>
<dbReference type="PANTHER" id="PTHR43877">
    <property type="entry name" value="AMINOALKYLPHOSPHONATE N-ACETYLTRANSFERASE-RELATED-RELATED"/>
    <property type="match status" value="1"/>
</dbReference>
<accession>A0A2T8FAH3</accession>
<reference evidence="4 5" key="1">
    <citation type="submission" date="2018-04" db="EMBL/GenBank/DDBJ databases">
        <title>Genome of Nocardioides gansuensis WSJ-1.</title>
        <authorList>
            <person name="Wu S."/>
            <person name="Wang G."/>
        </authorList>
    </citation>
    <scope>NUCLEOTIDE SEQUENCE [LARGE SCALE GENOMIC DNA]</scope>
    <source>
        <strain evidence="4 5">WSJ-1</strain>
    </source>
</reference>
<dbReference type="CDD" id="cd04301">
    <property type="entry name" value="NAT_SF"/>
    <property type="match status" value="1"/>
</dbReference>
<dbReference type="EMBL" id="QDGZ01000004">
    <property type="protein sequence ID" value="PVG82716.1"/>
    <property type="molecule type" value="Genomic_DNA"/>
</dbReference>
<dbReference type="InterPro" id="IPR016181">
    <property type="entry name" value="Acyl_CoA_acyltransferase"/>
</dbReference>
<dbReference type="Gene3D" id="3.40.630.30">
    <property type="match status" value="1"/>
</dbReference>
<evidence type="ECO:0000256" key="2">
    <source>
        <dbReference type="ARBA" id="ARBA00023315"/>
    </source>
</evidence>
<dbReference type="SUPFAM" id="SSF55729">
    <property type="entry name" value="Acyl-CoA N-acyltransferases (Nat)"/>
    <property type="match status" value="1"/>
</dbReference>
<dbReference type="AlphaFoldDB" id="A0A2T8FAH3"/>
<dbReference type="PROSITE" id="PS51186">
    <property type="entry name" value="GNAT"/>
    <property type="match status" value="1"/>
</dbReference>
<dbReference type="GO" id="GO:0016747">
    <property type="term" value="F:acyltransferase activity, transferring groups other than amino-acyl groups"/>
    <property type="evidence" value="ECO:0007669"/>
    <property type="project" value="InterPro"/>
</dbReference>
<evidence type="ECO:0000256" key="1">
    <source>
        <dbReference type="ARBA" id="ARBA00022679"/>
    </source>
</evidence>
<evidence type="ECO:0000259" key="3">
    <source>
        <dbReference type="PROSITE" id="PS51186"/>
    </source>
</evidence>
<dbReference type="InterPro" id="IPR000182">
    <property type="entry name" value="GNAT_dom"/>
</dbReference>
<keyword evidence="1 4" id="KW-0808">Transferase</keyword>
<organism evidence="4 5">
    <name type="scientific">Nocardioides gansuensis</name>
    <dbReference type="NCBI Taxonomy" id="2138300"/>
    <lineage>
        <taxon>Bacteria</taxon>
        <taxon>Bacillati</taxon>
        <taxon>Actinomycetota</taxon>
        <taxon>Actinomycetes</taxon>
        <taxon>Propionibacteriales</taxon>
        <taxon>Nocardioidaceae</taxon>
        <taxon>Nocardioides</taxon>
    </lineage>
</organism>
<dbReference type="OrthoDB" id="3767306at2"/>
<evidence type="ECO:0000313" key="5">
    <source>
        <dbReference type="Proteomes" id="UP000246018"/>
    </source>
</evidence>
<comment type="caution">
    <text evidence="4">The sequence shown here is derived from an EMBL/GenBank/DDBJ whole genome shotgun (WGS) entry which is preliminary data.</text>
</comment>
<feature type="domain" description="N-acetyltransferase" evidence="3">
    <location>
        <begin position="8"/>
        <end position="163"/>
    </location>
</feature>
<dbReference type="Pfam" id="PF00583">
    <property type="entry name" value="Acetyltransf_1"/>
    <property type="match status" value="1"/>
</dbReference>
<proteinExistence type="predicted"/>
<dbReference type="InterPro" id="IPR050832">
    <property type="entry name" value="Bact_Acetyltransf"/>
</dbReference>
<protein>
    <submittedName>
        <fullName evidence="4">N-acetyltransferase</fullName>
    </submittedName>
</protein>
<keyword evidence="5" id="KW-1185">Reference proteome</keyword>
<dbReference type="RefSeq" id="WP_116572148.1">
    <property type="nucleotide sequence ID" value="NZ_QDGZ01000004.1"/>
</dbReference>
<dbReference type="Proteomes" id="UP000246018">
    <property type="component" value="Unassembled WGS sequence"/>
</dbReference>
<name>A0A2T8FAH3_9ACTN</name>
<evidence type="ECO:0000313" key="4">
    <source>
        <dbReference type="EMBL" id="PVG82716.1"/>
    </source>
</evidence>